<dbReference type="RefSeq" id="XP_012179888.1">
    <property type="nucleotide sequence ID" value="XM_012324498.1"/>
</dbReference>
<sequence>MNVDATLSLLQEPSHHTYPYVFANRTLDDLPFGALVFLFEIGKKENTLLPLSKCAIESHQVDLVYSLVQNLRALNTAICDAKRRASARHSNIKDSFRLDALLPLGKRIMDDFILRLDALVWLDLQGQPGMTKDAQCSIRNGLLGEALGHITQVVIAMENYKSHEGRQPKISPCRAMSDPFTFAKSAPQPPPYIFRGRSLEDLPQFALAYLMKLGQLEGTLLPTPSRLPAHQAELVRELLAELFVVEREIVARSRRAKNAPPVRGRGVRKTLWWKQAEQLQDENIMYIRDALLPKRTSIVYNFTLHFDALIWMELEGIVGGNIDIVAIRGEMLHLVLRSIDSILESLEAVVTREEPEFGEDVYRRTLPERINASLDIYRRSRGLRLCYSY</sequence>
<protein>
    <submittedName>
        <fullName evidence="1">Uncharacterized protein</fullName>
    </submittedName>
</protein>
<evidence type="ECO:0000313" key="2">
    <source>
        <dbReference type="Proteomes" id="UP000006352"/>
    </source>
</evidence>
<name>J4GN08_9APHY</name>
<reference evidence="1 2" key="1">
    <citation type="journal article" date="2012" name="Appl. Environ. Microbiol.">
        <title>Short-read sequencing for genomic analysis of the brown rot fungus Fibroporia radiculosa.</title>
        <authorList>
            <person name="Tang J.D."/>
            <person name="Perkins A.D."/>
            <person name="Sonstegard T.S."/>
            <person name="Schroeder S.G."/>
            <person name="Burgess S.C."/>
            <person name="Diehl S.V."/>
        </authorList>
    </citation>
    <scope>NUCLEOTIDE SEQUENCE [LARGE SCALE GENOMIC DNA]</scope>
    <source>
        <strain evidence="1 2">TFFH 294</strain>
    </source>
</reference>
<dbReference type="AlphaFoldDB" id="J4GN08"/>
<evidence type="ECO:0000313" key="1">
    <source>
        <dbReference type="EMBL" id="CCM00605.1"/>
    </source>
</evidence>
<organism evidence="1 2">
    <name type="scientific">Fibroporia radiculosa</name>
    <dbReference type="NCBI Taxonomy" id="599839"/>
    <lineage>
        <taxon>Eukaryota</taxon>
        <taxon>Fungi</taxon>
        <taxon>Dikarya</taxon>
        <taxon>Basidiomycota</taxon>
        <taxon>Agaricomycotina</taxon>
        <taxon>Agaricomycetes</taxon>
        <taxon>Polyporales</taxon>
        <taxon>Fibroporiaceae</taxon>
        <taxon>Fibroporia</taxon>
    </lineage>
</organism>
<dbReference type="EMBL" id="HE796994">
    <property type="protein sequence ID" value="CCM00605.1"/>
    <property type="molecule type" value="Genomic_DNA"/>
</dbReference>
<keyword evidence="2" id="KW-1185">Reference proteome</keyword>
<gene>
    <name evidence="1" type="ORF">FIBRA_02641</name>
</gene>
<accession>J4GN08</accession>
<dbReference type="HOGENOM" id="CLU_709876_0_0_1"/>
<proteinExistence type="predicted"/>
<dbReference type="GeneID" id="24095516"/>
<dbReference type="OrthoDB" id="2645319at2759"/>
<dbReference type="Proteomes" id="UP000006352">
    <property type="component" value="Unassembled WGS sequence"/>
</dbReference>
<dbReference type="InParanoid" id="J4GN08"/>